<reference evidence="1 2" key="1">
    <citation type="submission" date="2016-07" db="EMBL/GenBank/DDBJ databases">
        <title>Multi-omics approach to identify versatile polysaccharide utilization systems of a marine flavobacterium Gramella flava.</title>
        <authorList>
            <person name="Tang K."/>
        </authorList>
    </citation>
    <scope>NUCLEOTIDE SEQUENCE [LARGE SCALE GENOMIC DNA]</scope>
    <source>
        <strain evidence="1 2">JLT2011</strain>
    </source>
</reference>
<evidence type="ECO:0000313" key="1">
    <source>
        <dbReference type="EMBL" id="APU67329.1"/>
    </source>
</evidence>
<evidence type="ECO:0000313" key="2">
    <source>
        <dbReference type="Proteomes" id="UP000186230"/>
    </source>
</evidence>
<dbReference type="KEGG" id="gfl:GRFL_0605"/>
<sequence length="40" mass="4542">MPHFEIKLLAGKSEEQKQELASELVKTAQDALVMEKNLFP</sequence>
<dbReference type="EMBL" id="CP016359">
    <property type="protein sequence ID" value="APU67329.1"/>
    <property type="molecule type" value="Genomic_DNA"/>
</dbReference>
<accession>A0A1L7I143</accession>
<dbReference type="InterPro" id="IPR014347">
    <property type="entry name" value="Tautomerase/MIF_sf"/>
</dbReference>
<organism evidence="1 2">
    <name type="scientific">Christiangramia flava JLT2011</name>
    <dbReference type="NCBI Taxonomy" id="1229726"/>
    <lineage>
        <taxon>Bacteria</taxon>
        <taxon>Pseudomonadati</taxon>
        <taxon>Bacteroidota</taxon>
        <taxon>Flavobacteriia</taxon>
        <taxon>Flavobacteriales</taxon>
        <taxon>Flavobacteriaceae</taxon>
        <taxon>Christiangramia</taxon>
    </lineage>
</organism>
<dbReference type="AlphaFoldDB" id="A0A1L7I143"/>
<name>A0A1L7I143_9FLAO</name>
<proteinExistence type="predicted"/>
<dbReference type="RefSeq" id="WP_236995870.1">
    <property type="nucleotide sequence ID" value="NZ_AMRU01000003.1"/>
</dbReference>
<dbReference type="STRING" id="1229726.GRFL_0605"/>
<dbReference type="Gene3D" id="3.30.429.10">
    <property type="entry name" value="Macrophage Migration Inhibitory Factor"/>
    <property type="match status" value="1"/>
</dbReference>
<dbReference type="SUPFAM" id="SSF55331">
    <property type="entry name" value="Tautomerase/MIF"/>
    <property type="match status" value="1"/>
</dbReference>
<keyword evidence="2" id="KW-1185">Reference proteome</keyword>
<protein>
    <submittedName>
        <fullName evidence="1">Uncharacterized protein</fullName>
    </submittedName>
</protein>
<dbReference type="Proteomes" id="UP000186230">
    <property type="component" value="Chromosome"/>
</dbReference>
<gene>
    <name evidence="1" type="ORF">GRFL_0605</name>
</gene>